<protein>
    <submittedName>
        <fullName evidence="2">Uncharacterized protein</fullName>
    </submittedName>
</protein>
<comment type="caution">
    <text evidence="2">The sequence shown here is derived from an EMBL/GenBank/DDBJ whole genome shotgun (WGS) entry which is preliminary data.</text>
</comment>
<dbReference type="PANTHER" id="PTHR35469:SF4">
    <property type="entry name" value="TRANSMEMBRANE PROTEIN"/>
    <property type="match status" value="1"/>
</dbReference>
<dbReference type="Proteomes" id="UP000036987">
    <property type="component" value="Unassembled WGS sequence"/>
</dbReference>
<keyword evidence="3" id="KW-1185">Reference proteome</keyword>
<dbReference type="PANTHER" id="PTHR35469">
    <property type="entry name" value="TRANSMEMBRANE PROTEIN"/>
    <property type="match status" value="1"/>
</dbReference>
<dbReference type="OrthoDB" id="1922492at2759"/>
<feature type="transmembrane region" description="Helical" evidence="1">
    <location>
        <begin position="197"/>
        <end position="214"/>
    </location>
</feature>
<name>A0A0K9P6C9_ZOSMR</name>
<sequence>MTELSAREARRRKIMNRGADRLAFITGQVRSVSPSESPPSSHPQLDNDVIKLAKDESIKDTSSSESTRSDASIFSRSDVTKHDRYTNATDLIKEVPQSSLPDDKLDATGKINITSIPASRSLGNDDDSKVKRTRNSMPMASCPRFTLKRISTCVSSSENFRLVCATLIAFLVILPYHGYNLLGNRVTSANVITFKPLYLVLLTDATIVFMLLLLNDKPERNNNHTPQADCGGFNLVKALEFFLVMRKAIKSVLADCSICALVVMIGIPVGSNGVL</sequence>
<keyword evidence="1" id="KW-1133">Transmembrane helix</keyword>
<dbReference type="EMBL" id="LFYR01001212">
    <property type="protein sequence ID" value="KMZ63777.1"/>
    <property type="molecule type" value="Genomic_DNA"/>
</dbReference>
<gene>
    <name evidence="2" type="ORF">ZOSMA_39G00470</name>
</gene>
<accession>A0A0K9P6C9</accession>
<evidence type="ECO:0000313" key="3">
    <source>
        <dbReference type="Proteomes" id="UP000036987"/>
    </source>
</evidence>
<reference evidence="3" key="1">
    <citation type="journal article" date="2016" name="Nature">
        <title>The genome of the seagrass Zostera marina reveals angiosperm adaptation to the sea.</title>
        <authorList>
            <person name="Olsen J.L."/>
            <person name="Rouze P."/>
            <person name="Verhelst B."/>
            <person name="Lin Y.-C."/>
            <person name="Bayer T."/>
            <person name="Collen J."/>
            <person name="Dattolo E."/>
            <person name="De Paoli E."/>
            <person name="Dittami S."/>
            <person name="Maumus F."/>
            <person name="Michel G."/>
            <person name="Kersting A."/>
            <person name="Lauritano C."/>
            <person name="Lohaus R."/>
            <person name="Toepel M."/>
            <person name="Tonon T."/>
            <person name="Vanneste K."/>
            <person name="Amirebrahimi M."/>
            <person name="Brakel J."/>
            <person name="Bostroem C."/>
            <person name="Chovatia M."/>
            <person name="Grimwood J."/>
            <person name="Jenkins J.W."/>
            <person name="Jueterbock A."/>
            <person name="Mraz A."/>
            <person name="Stam W.T."/>
            <person name="Tice H."/>
            <person name="Bornberg-Bauer E."/>
            <person name="Green P.J."/>
            <person name="Pearson G.A."/>
            <person name="Procaccini G."/>
            <person name="Duarte C.M."/>
            <person name="Schmutz J."/>
            <person name="Reusch T.B.H."/>
            <person name="Van de Peer Y."/>
        </authorList>
    </citation>
    <scope>NUCLEOTIDE SEQUENCE [LARGE SCALE GENOMIC DNA]</scope>
    <source>
        <strain evidence="3">cv. Finnish</strain>
    </source>
</reference>
<evidence type="ECO:0000256" key="1">
    <source>
        <dbReference type="SAM" id="Phobius"/>
    </source>
</evidence>
<organism evidence="2 3">
    <name type="scientific">Zostera marina</name>
    <name type="common">Eelgrass</name>
    <dbReference type="NCBI Taxonomy" id="29655"/>
    <lineage>
        <taxon>Eukaryota</taxon>
        <taxon>Viridiplantae</taxon>
        <taxon>Streptophyta</taxon>
        <taxon>Embryophyta</taxon>
        <taxon>Tracheophyta</taxon>
        <taxon>Spermatophyta</taxon>
        <taxon>Magnoliopsida</taxon>
        <taxon>Liliopsida</taxon>
        <taxon>Zosteraceae</taxon>
        <taxon>Zostera</taxon>
    </lineage>
</organism>
<feature type="transmembrane region" description="Helical" evidence="1">
    <location>
        <begin position="252"/>
        <end position="271"/>
    </location>
</feature>
<dbReference type="STRING" id="29655.A0A0K9P6C9"/>
<proteinExistence type="predicted"/>
<dbReference type="OMA" id="ALFMDCA"/>
<dbReference type="AlphaFoldDB" id="A0A0K9P6C9"/>
<evidence type="ECO:0000313" key="2">
    <source>
        <dbReference type="EMBL" id="KMZ63777.1"/>
    </source>
</evidence>
<keyword evidence="1" id="KW-0812">Transmembrane</keyword>
<feature type="transmembrane region" description="Helical" evidence="1">
    <location>
        <begin position="159"/>
        <end position="177"/>
    </location>
</feature>
<keyword evidence="1" id="KW-0472">Membrane</keyword>